<dbReference type="OrthoDB" id="514248at2759"/>
<keyword evidence="4" id="KW-1185">Reference proteome</keyword>
<protein>
    <submittedName>
        <fullName evidence="3">Uncharacterized protein</fullName>
    </submittedName>
</protein>
<dbReference type="InterPro" id="IPR010286">
    <property type="entry name" value="METTL16/RlmF"/>
</dbReference>
<dbReference type="SUPFAM" id="SSF53335">
    <property type="entry name" value="S-adenosyl-L-methionine-dependent methyltransferases"/>
    <property type="match status" value="1"/>
</dbReference>
<keyword evidence="2" id="KW-0808">Transferase</keyword>
<sequence length="463" mass="53324">MNKRSRESICSGSETQDHSSIDFFGGKSMHPRSKHTMKHDFLSLSRILPVLKKHMTLNLKWKPKMPKYLMYHFDFTHPDAVYHLSKAILKCIYNLDFYLPCGCPNGCCDSEFESELPMETPQVDCSDFVFERYLAPCVPNRVNYIHHAADLLKLENNSYDGYLNSVIPLNKILTGGHIVVMDIGTGANCIYPLLGTAEYSWNFIGVDIDEESLALARKNVFLNNLEKKITLRLQDNPISMFGGVICSYELICLTLSNPPFHSSIKEINQNPRTITLGKKNEIIFTQSQFSVHLLKAKYLDCLDNSENCMIRGTVKYTFSEDCMEHGELAFIEIMLLESRLYAFNVLWFTSLVAKLSTLKKIKRKIQSDMRLYNASNTVQEAFLNTKLSQLDFHAESSTMKFGHCTQDSIDVSDLHVCEFRTFVLNQGKQTRWVVAWTYYNSTQRSRIIEKLQNMQKNNYETDK</sequence>
<dbReference type="Pfam" id="PF05971">
    <property type="entry name" value="Methyltransf_10"/>
    <property type="match status" value="2"/>
</dbReference>
<reference evidence="3 4" key="1">
    <citation type="journal article" date="2012" name="BMC Genomics">
        <title>Comparative genomic analysis and phylogenetic position of Theileria equi.</title>
        <authorList>
            <person name="Kappmeyer L.S."/>
            <person name="Thiagarajan M."/>
            <person name="Herndon D.R."/>
            <person name="Ramsay J.D."/>
            <person name="Caler E."/>
            <person name="Djikeng A."/>
            <person name="Gillespie J.J."/>
            <person name="Lau A.O."/>
            <person name="Roalson E.H."/>
            <person name="Silva J.C."/>
            <person name="Silva M.G."/>
            <person name="Suarez C.E."/>
            <person name="Ueti M.W."/>
            <person name="Nene V.M."/>
            <person name="Mealey R.H."/>
            <person name="Knowles D.P."/>
            <person name="Brayton K.A."/>
        </authorList>
    </citation>
    <scope>NUCLEOTIDE SEQUENCE [LARGE SCALE GENOMIC DNA]</scope>
    <source>
        <strain evidence="3 4">WA</strain>
    </source>
</reference>
<dbReference type="GO" id="GO:0008168">
    <property type="term" value="F:methyltransferase activity"/>
    <property type="evidence" value="ECO:0007669"/>
    <property type="project" value="UniProtKB-KW"/>
</dbReference>
<evidence type="ECO:0000256" key="2">
    <source>
        <dbReference type="ARBA" id="ARBA00022679"/>
    </source>
</evidence>
<evidence type="ECO:0000313" key="4">
    <source>
        <dbReference type="Proteomes" id="UP000031512"/>
    </source>
</evidence>
<keyword evidence="1" id="KW-0489">Methyltransferase</keyword>
<dbReference type="RefSeq" id="XP_004831344.1">
    <property type="nucleotide sequence ID" value="XM_004831287.1"/>
</dbReference>
<dbReference type="KEGG" id="beq:BEWA_010960"/>
<accession>L0B2F4</accession>
<dbReference type="PANTHER" id="PTHR13393">
    <property type="entry name" value="SAM-DEPENDENT METHYLTRANSFERASE"/>
    <property type="match status" value="1"/>
</dbReference>
<dbReference type="GO" id="GO:0070475">
    <property type="term" value="P:rRNA base methylation"/>
    <property type="evidence" value="ECO:0007669"/>
    <property type="project" value="TreeGrafter"/>
</dbReference>
<dbReference type="InterPro" id="IPR029063">
    <property type="entry name" value="SAM-dependent_MTases_sf"/>
</dbReference>
<evidence type="ECO:0000256" key="1">
    <source>
        <dbReference type="ARBA" id="ARBA00022603"/>
    </source>
</evidence>
<evidence type="ECO:0000313" key="3">
    <source>
        <dbReference type="EMBL" id="AFZ81678.1"/>
    </source>
</evidence>
<name>L0B2F4_THEEQ</name>
<dbReference type="STRING" id="1537102.L0B2F4"/>
<dbReference type="AlphaFoldDB" id="L0B2F4"/>
<dbReference type="Gene3D" id="3.40.50.150">
    <property type="entry name" value="Vaccinia Virus protein VP39"/>
    <property type="match status" value="1"/>
</dbReference>
<organism evidence="3 4">
    <name type="scientific">Theileria equi strain WA</name>
    <dbReference type="NCBI Taxonomy" id="1537102"/>
    <lineage>
        <taxon>Eukaryota</taxon>
        <taxon>Sar</taxon>
        <taxon>Alveolata</taxon>
        <taxon>Apicomplexa</taxon>
        <taxon>Aconoidasida</taxon>
        <taxon>Piroplasmida</taxon>
        <taxon>Theileriidae</taxon>
        <taxon>Theileria</taxon>
    </lineage>
</organism>
<dbReference type="GO" id="GO:0005634">
    <property type="term" value="C:nucleus"/>
    <property type="evidence" value="ECO:0007669"/>
    <property type="project" value="TreeGrafter"/>
</dbReference>
<dbReference type="eggNOG" id="KOG2912">
    <property type="taxonomic scope" value="Eukaryota"/>
</dbReference>
<dbReference type="PANTHER" id="PTHR13393:SF0">
    <property type="entry name" value="RNA N6-ADENOSINE-METHYLTRANSFERASE METTL16"/>
    <property type="match status" value="1"/>
</dbReference>
<dbReference type="Proteomes" id="UP000031512">
    <property type="component" value="Chromosome 3"/>
</dbReference>
<dbReference type="VEuPathDB" id="PiroplasmaDB:BEWA_010960"/>
<proteinExistence type="predicted"/>
<dbReference type="EMBL" id="CP001670">
    <property type="protein sequence ID" value="AFZ81678.1"/>
    <property type="molecule type" value="Genomic_DNA"/>
</dbReference>
<dbReference type="GeneID" id="15805272"/>
<gene>
    <name evidence="3" type="ORF">BEWA_010960</name>
</gene>